<evidence type="ECO:0000256" key="1">
    <source>
        <dbReference type="PROSITE-ProRule" id="PRU00169"/>
    </source>
</evidence>
<dbReference type="InterPro" id="IPR001789">
    <property type="entry name" value="Sig_transdc_resp-reg_receiver"/>
</dbReference>
<proteinExistence type="predicted"/>
<dbReference type="Gene3D" id="3.40.50.2300">
    <property type="match status" value="1"/>
</dbReference>
<dbReference type="PATRIC" id="fig|1203610.3.peg.779"/>
<dbReference type="AlphaFoldDB" id="A0A0F5JP75"/>
<dbReference type="GO" id="GO:0000160">
    <property type="term" value="P:phosphorelay signal transduction system"/>
    <property type="evidence" value="ECO:0007669"/>
    <property type="project" value="InterPro"/>
</dbReference>
<accession>A0A0F5JP75</accession>
<dbReference type="InterPro" id="IPR000845">
    <property type="entry name" value="Nucleoside_phosphorylase_d"/>
</dbReference>
<organism evidence="3 4">
    <name type="scientific">Parabacteroides gordonii MS-1 = DSM 23371</name>
    <dbReference type="NCBI Taxonomy" id="1203610"/>
    <lineage>
        <taxon>Bacteria</taxon>
        <taxon>Pseudomonadati</taxon>
        <taxon>Bacteroidota</taxon>
        <taxon>Bacteroidia</taxon>
        <taxon>Bacteroidales</taxon>
        <taxon>Tannerellaceae</taxon>
        <taxon>Parabacteroides</taxon>
    </lineage>
</organism>
<dbReference type="InterPro" id="IPR011006">
    <property type="entry name" value="CheY-like_superfamily"/>
</dbReference>
<dbReference type="Gene3D" id="3.40.50.1580">
    <property type="entry name" value="Nucleoside phosphorylase domain"/>
    <property type="match status" value="1"/>
</dbReference>
<dbReference type="GO" id="GO:0005829">
    <property type="term" value="C:cytosol"/>
    <property type="evidence" value="ECO:0007669"/>
    <property type="project" value="TreeGrafter"/>
</dbReference>
<dbReference type="GO" id="GO:0008782">
    <property type="term" value="F:adenosylhomocysteine nucleosidase activity"/>
    <property type="evidence" value="ECO:0007669"/>
    <property type="project" value="TreeGrafter"/>
</dbReference>
<dbReference type="RefSeq" id="WP_028727054.1">
    <property type="nucleotide sequence ID" value="NZ_AUAE01000011.1"/>
</dbReference>
<dbReference type="PANTHER" id="PTHR46832">
    <property type="entry name" value="5'-METHYLTHIOADENOSINE/S-ADENOSYLHOMOCYSTEINE NUCLEOSIDASE"/>
    <property type="match status" value="1"/>
</dbReference>
<dbReference type="CDD" id="cd00156">
    <property type="entry name" value="REC"/>
    <property type="match status" value="1"/>
</dbReference>
<dbReference type="GO" id="GO:0008930">
    <property type="term" value="F:methylthioadenosine nucleosidase activity"/>
    <property type="evidence" value="ECO:0007669"/>
    <property type="project" value="TreeGrafter"/>
</dbReference>
<feature type="modified residue" description="4-aspartylphosphate" evidence="1">
    <location>
        <position position="56"/>
    </location>
</feature>
<feature type="domain" description="Response regulatory" evidence="2">
    <location>
        <begin position="3"/>
        <end position="129"/>
    </location>
</feature>
<dbReference type="GO" id="GO:0019284">
    <property type="term" value="P:L-methionine salvage from S-adenosylmethionine"/>
    <property type="evidence" value="ECO:0007669"/>
    <property type="project" value="TreeGrafter"/>
</dbReference>
<evidence type="ECO:0000313" key="4">
    <source>
        <dbReference type="Proteomes" id="UP000033035"/>
    </source>
</evidence>
<keyword evidence="1" id="KW-0597">Phosphoprotein</keyword>
<dbReference type="EMBL" id="AQHW01000005">
    <property type="protein sequence ID" value="KKB59217.1"/>
    <property type="molecule type" value="Genomic_DNA"/>
</dbReference>
<dbReference type="SUPFAM" id="SSF53167">
    <property type="entry name" value="Purine and uridine phosphorylases"/>
    <property type="match status" value="1"/>
</dbReference>
<protein>
    <recommendedName>
        <fullName evidence="2">Response regulatory domain-containing protein</fullName>
    </recommendedName>
</protein>
<dbReference type="STRING" id="1203610.HMPREF1536_00757"/>
<dbReference type="HOGENOM" id="CLU_055125_0_0_10"/>
<reference evidence="3 4" key="1">
    <citation type="submission" date="2013-04" db="EMBL/GenBank/DDBJ databases">
        <title>The Genome Sequence of Parabacteroides gordonii DSM 23371.</title>
        <authorList>
            <consortium name="The Broad Institute Genomics Platform"/>
            <person name="Earl A."/>
            <person name="Ward D."/>
            <person name="Feldgarden M."/>
            <person name="Gevers D."/>
            <person name="Martens E."/>
            <person name="Sakamoto M."/>
            <person name="Benno Y."/>
            <person name="Suzuki N."/>
            <person name="Matsunaga N."/>
            <person name="Koshihara K."/>
            <person name="Seki M."/>
            <person name="Komiya H."/>
            <person name="Walker B."/>
            <person name="Young S."/>
            <person name="Zeng Q."/>
            <person name="Gargeya S."/>
            <person name="Fitzgerald M."/>
            <person name="Haas B."/>
            <person name="Abouelleil A."/>
            <person name="Allen A.W."/>
            <person name="Alvarado L."/>
            <person name="Arachchi H.M."/>
            <person name="Berlin A.M."/>
            <person name="Chapman S.B."/>
            <person name="Gainer-Dewar J."/>
            <person name="Goldberg J."/>
            <person name="Griggs A."/>
            <person name="Gujja S."/>
            <person name="Hansen M."/>
            <person name="Howarth C."/>
            <person name="Imamovic A."/>
            <person name="Ireland A."/>
            <person name="Larimer J."/>
            <person name="McCowan C."/>
            <person name="Murphy C."/>
            <person name="Pearson M."/>
            <person name="Poon T.W."/>
            <person name="Priest M."/>
            <person name="Roberts A."/>
            <person name="Saif S."/>
            <person name="Shea T."/>
            <person name="Sisk P."/>
            <person name="Sykes S."/>
            <person name="Wortman J."/>
            <person name="Nusbaum C."/>
            <person name="Birren B."/>
        </authorList>
    </citation>
    <scope>NUCLEOTIDE SEQUENCE [LARGE SCALE GENOMIC DNA]</scope>
    <source>
        <strain evidence="3 4">MS-1</strain>
    </source>
</reference>
<evidence type="ECO:0000259" key="2">
    <source>
        <dbReference type="PROSITE" id="PS50110"/>
    </source>
</evidence>
<dbReference type="InterPro" id="IPR035994">
    <property type="entry name" value="Nucleoside_phosphorylase_sf"/>
</dbReference>
<dbReference type="Proteomes" id="UP000033035">
    <property type="component" value="Unassembled WGS sequence"/>
</dbReference>
<dbReference type="SUPFAM" id="SSF52172">
    <property type="entry name" value="CheY-like"/>
    <property type="match status" value="1"/>
</dbReference>
<name>A0A0F5JP75_9BACT</name>
<evidence type="ECO:0000313" key="3">
    <source>
        <dbReference type="EMBL" id="KKB59217.1"/>
    </source>
</evidence>
<sequence length="416" mass="48115">MFRILIIDDSYEKIGKIKEVLNEIAELDVNKIETASDIETARMKLSRSQYDLILLDLYIPERYGNTPDPDNAASFLGYLRIEEDIYKPYFVIGVTKYKDIPQSNRRDFEKHLYHILNYDEMADDWKIKLKDKIEYLISIEHKIKYSKQYDYDVAFITALQFPEFAQVLKLGEQEWQEYKNIINDKTNTYYITTFKNSRGKTIRCVAAHSEQMGMCASATLTSKLIYTFRPRYIIMTGICAATSKDIHYGDIIVASEAWNGASGKIKDVKDKGKLFLPDYRHEVLNAQIINCVNKLKTDERLFFNIASGYPTTNGKPPYTLKVHCGPVSSMPAVIQSKEEVGKLKEHCRKLMGLEMEGYGVYYAANHTIEPKPIFLSIKSASDYADEEKDDDYQEYCAYTSAQFAYHLIINEFDFDL</sequence>
<gene>
    <name evidence="3" type="ORF">HMPREF1536_00757</name>
</gene>
<dbReference type="PROSITE" id="PS50110">
    <property type="entry name" value="RESPONSE_REGULATORY"/>
    <property type="match status" value="1"/>
</dbReference>
<comment type="caution">
    <text evidence="3">The sequence shown here is derived from an EMBL/GenBank/DDBJ whole genome shotgun (WGS) entry which is preliminary data.</text>
</comment>
<keyword evidence="4" id="KW-1185">Reference proteome</keyword>
<dbReference type="GO" id="GO:0009116">
    <property type="term" value="P:nucleoside metabolic process"/>
    <property type="evidence" value="ECO:0007669"/>
    <property type="project" value="InterPro"/>
</dbReference>
<dbReference type="Pfam" id="PF01048">
    <property type="entry name" value="PNP_UDP_1"/>
    <property type="match status" value="1"/>
</dbReference>
<dbReference type="PANTHER" id="PTHR46832:SF1">
    <property type="entry name" value="5'-METHYLTHIOADENOSINE_S-ADENOSYLHOMOCYSTEINE NUCLEOSIDASE"/>
    <property type="match status" value="1"/>
</dbReference>